<keyword evidence="4" id="KW-0479">Metal-binding</keyword>
<dbReference type="InterPro" id="IPR000385">
    <property type="entry name" value="MoaA_NifB_PqqE_Fe-S-bd_CS"/>
</dbReference>
<reference evidence="8 9" key="1">
    <citation type="journal article" date="2019" name="ISME J.">
        <title>Genome analyses of uncultured TG2/ZB3 bacteria in 'Margulisbacteria' specifically attached to ectosymbiotic spirochetes of protists in the termite gut.</title>
        <authorList>
            <person name="Utami Y.D."/>
            <person name="Kuwahara H."/>
            <person name="Igai K."/>
            <person name="Murakami T."/>
            <person name="Sugaya K."/>
            <person name="Morikawa T."/>
            <person name="Nagura Y."/>
            <person name="Yuki M."/>
            <person name="Deevong P."/>
            <person name="Inoue T."/>
            <person name="Kihara K."/>
            <person name="Lo N."/>
            <person name="Yamada A."/>
            <person name="Ohkuma M."/>
            <person name="Hongoh Y."/>
        </authorList>
    </citation>
    <scope>NUCLEOTIDE SEQUENCE [LARGE SCALE GENOMIC DNA]</scope>
    <source>
        <strain evidence="8">NkOx7-01</strain>
    </source>
</reference>
<keyword evidence="3" id="KW-0949">S-adenosyl-L-methionine</keyword>
<sequence length="399" mass="46683">MIPAIKNYEGLSVTFQVTEDCNLRCKYCYEVDKKPGDLPFEYAKKFVDIILEDEDPINAKGTDSEWILQQGLIIDFIGGDALMTPELLDKILTYYQYKAITMNHKWAYRWRASISSNGTLFEDQKVRDFMMKYKDNLSIGVSVDGCPEIHDKNRIHKDGRGTMKDIQKWWDWYLEWHGIDSVATKATCNKDMIPYLAKSIKFLHEEMRLKHININFIFEDMHLTEDDLKQLDEEMEKSTTYILEHRNDLHVSMFDKGFGIGEPLKDPDKGWCGSGSMPCLSINGKIYPCFRFSPNTMHSRKLDFYVGDIWNGLNHKERFEIVRSQTRKKISPEKCLTCNVESTCAWCIGGAFAEKGEFYRQTNICEVHKLQSKWSRRYWEEYDKLEGTKSFDENGKVIL</sequence>
<dbReference type="Proteomes" id="UP000269352">
    <property type="component" value="Unassembled WGS sequence"/>
</dbReference>
<dbReference type="SFLD" id="SFLDG01067">
    <property type="entry name" value="SPASM/twitch_domain_containing"/>
    <property type="match status" value="1"/>
</dbReference>
<accession>A0A388T8T3</accession>
<dbReference type="PANTHER" id="PTHR43273">
    <property type="entry name" value="ANAEROBIC SULFATASE-MATURATING ENZYME HOMOLOG ASLB-RELATED"/>
    <property type="match status" value="1"/>
</dbReference>
<dbReference type="SFLD" id="SFLDS00029">
    <property type="entry name" value="Radical_SAM"/>
    <property type="match status" value="1"/>
</dbReference>
<evidence type="ECO:0000313" key="9">
    <source>
        <dbReference type="Proteomes" id="UP000269352"/>
    </source>
</evidence>
<evidence type="ECO:0000256" key="7">
    <source>
        <dbReference type="ARBA" id="ARBA00023601"/>
    </source>
</evidence>
<evidence type="ECO:0000256" key="5">
    <source>
        <dbReference type="ARBA" id="ARBA00023004"/>
    </source>
</evidence>
<dbReference type="SUPFAM" id="SSF102114">
    <property type="entry name" value="Radical SAM enzymes"/>
    <property type="match status" value="1"/>
</dbReference>
<dbReference type="SFLD" id="SFLDG01384">
    <property type="entry name" value="thioether_bond_formation_requi"/>
    <property type="match status" value="1"/>
</dbReference>
<dbReference type="Gene3D" id="3.20.20.70">
    <property type="entry name" value="Aldolase class I"/>
    <property type="match status" value="1"/>
</dbReference>
<dbReference type="GO" id="GO:0051539">
    <property type="term" value="F:4 iron, 4 sulfur cluster binding"/>
    <property type="evidence" value="ECO:0007669"/>
    <property type="project" value="UniProtKB-KW"/>
</dbReference>
<comment type="caution">
    <text evidence="8">The sequence shown here is derived from an EMBL/GenBank/DDBJ whole genome shotgun (WGS) entry which is preliminary data.</text>
</comment>
<evidence type="ECO:0000313" key="8">
    <source>
        <dbReference type="EMBL" id="GBR73023.1"/>
    </source>
</evidence>
<protein>
    <submittedName>
        <fullName evidence="8">Radical SAM protein</fullName>
    </submittedName>
</protein>
<dbReference type="InterPro" id="IPR058240">
    <property type="entry name" value="rSAM_sf"/>
</dbReference>
<dbReference type="EMBL" id="BGZN01000005">
    <property type="protein sequence ID" value="GBR73023.1"/>
    <property type="molecule type" value="Genomic_DNA"/>
</dbReference>
<dbReference type="PROSITE" id="PS01305">
    <property type="entry name" value="MOAA_NIFB_PQQE"/>
    <property type="match status" value="1"/>
</dbReference>
<evidence type="ECO:0000256" key="4">
    <source>
        <dbReference type="ARBA" id="ARBA00022723"/>
    </source>
</evidence>
<keyword evidence="2" id="KW-0004">4Fe-4S</keyword>
<dbReference type="SFLD" id="SFLDG01386">
    <property type="entry name" value="main_SPASM_domain-containing"/>
    <property type="match status" value="1"/>
</dbReference>
<comment type="cofactor">
    <cofactor evidence="1">
        <name>[4Fe-4S] cluster</name>
        <dbReference type="ChEBI" id="CHEBI:49883"/>
    </cofactor>
</comment>
<evidence type="ECO:0000256" key="2">
    <source>
        <dbReference type="ARBA" id="ARBA00022485"/>
    </source>
</evidence>
<dbReference type="InterPro" id="IPR013785">
    <property type="entry name" value="Aldolase_TIM"/>
</dbReference>
<keyword evidence="9" id="KW-1185">Reference proteome</keyword>
<gene>
    <name evidence="8" type="ORF">NO1_0477</name>
</gene>
<dbReference type="InterPro" id="IPR007197">
    <property type="entry name" value="rSAM"/>
</dbReference>
<dbReference type="GO" id="GO:0046872">
    <property type="term" value="F:metal ion binding"/>
    <property type="evidence" value="ECO:0007669"/>
    <property type="project" value="UniProtKB-KW"/>
</dbReference>
<keyword evidence="6" id="KW-0411">Iron-sulfur</keyword>
<dbReference type="GO" id="GO:0016491">
    <property type="term" value="F:oxidoreductase activity"/>
    <property type="evidence" value="ECO:0007669"/>
    <property type="project" value="InterPro"/>
</dbReference>
<evidence type="ECO:0000256" key="1">
    <source>
        <dbReference type="ARBA" id="ARBA00001966"/>
    </source>
</evidence>
<dbReference type="CDD" id="cd01335">
    <property type="entry name" value="Radical_SAM"/>
    <property type="match status" value="1"/>
</dbReference>
<evidence type="ECO:0000256" key="6">
    <source>
        <dbReference type="ARBA" id="ARBA00023014"/>
    </source>
</evidence>
<keyword evidence="5" id="KW-0408">Iron</keyword>
<dbReference type="InterPro" id="IPR023867">
    <property type="entry name" value="Sulphatase_maturase_rSAM"/>
</dbReference>
<dbReference type="PANTHER" id="PTHR43273:SF3">
    <property type="entry name" value="ANAEROBIC SULFATASE-MATURATING ENZYME HOMOLOG ASLB-RELATED"/>
    <property type="match status" value="1"/>
</dbReference>
<organism evidence="8 9">
    <name type="scientific">Termititenax aidoneus</name>
    <dbReference type="NCBI Taxonomy" id="2218524"/>
    <lineage>
        <taxon>Bacteria</taxon>
        <taxon>Bacillati</taxon>
        <taxon>Candidatus Margulisiibacteriota</taxon>
        <taxon>Candidatus Termititenacia</taxon>
        <taxon>Candidatus Termititenacales</taxon>
        <taxon>Candidatus Termititenacaceae</taxon>
        <taxon>Candidatus Termititenax</taxon>
    </lineage>
</organism>
<proteinExistence type="inferred from homology"/>
<dbReference type="AlphaFoldDB" id="A0A388T8T3"/>
<evidence type="ECO:0000256" key="3">
    <source>
        <dbReference type="ARBA" id="ARBA00022691"/>
    </source>
</evidence>
<comment type="similarity">
    <text evidence="7">Belongs to the radical SAM superfamily. Anaerobic sulfatase-maturating enzyme family.</text>
</comment>
<name>A0A388T8T3_TERA1</name>